<feature type="compositionally biased region" description="Basic and acidic residues" evidence="14">
    <location>
        <begin position="222"/>
        <end position="242"/>
    </location>
</feature>
<evidence type="ECO:0000256" key="11">
    <source>
        <dbReference type="ARBA" id="ARBA00023180"/>
    </source>
</evidence>
<accession>A0A2I4B3J7</accession>
<comment type="subcellular location">
    <subcellularLocation>
        <location evidence="3">Cell membrane</location>
        <topology evidence="3">Multi-pass membrane protein</topology>
    </subcellularLocation>
    <subcellularLocation>
        <location evidence="2">Cytoplasmic vesicle</location>
        <location evidence="2">Autophagosome membrane</location>
        <topology evidence="2">Multi-pass membrane protein</topology>
    </subcellularLocation>
    <subcellularLocation>
        <location evidence="1">Endosome membrane</location>
        <topology evidence="1">Multi-pass membrane protein</topology>
    </subcellularLocation>
</comment>
<dbReference type="FunCoup" id="A0A2I4B3J7">
    <property type="interactions" value="8"/>
</dbReference>
<dbReference type="GO" id="GO:0005886">
    <property type="term" value="C:plasma membrane"/>
    <property type="evidence" value="ECO:0007669"/>
    <property type="project" value="UniProtKB-SubCell"/>
</dbReference>
<dbReference type="Proteomes" id="UP000192220">
    <property type="component" value="Unplaced"/>
</dbReference>
<feature type="transmembrane region" description="Helical" evidence="15">
    <location>
        <begin position="177"/>
        <end position="198"/>
    </location>
</feature>
<evidence type="ECO:0000256" key="5">
    <source>
        <dbReference type="ARBA" id="ARBA00022475"/>
    </source>
</evidence>
<reference evidence="18" key="1">
    <citation type="submission" date="2025-08" db="UniProtKB">
        <authorList>
            <consortium name="RefSeq"/>
        </authorList>
    </citation>
    <scope>IDENTIFICATION</scope>
    <source>
        <strain evidence="18">Quisiro</strain>
        <tissue evidence="18">Liver</tissue>
    </source>
</reference>
<evidence type="ECO:0000256" key="10">
    <source>
        <dbReference type="ARBA" id="ARBA00023136"/>
    </source>
</evidence>
<feature type="transmembrane region" description="Helical" evidence="15">
    <location>
        <begin position="85"/>
        <end position="102"/>
    </location>
</feature>
<evidence type="ECO:0000259" key="16">
    <source>
        <dbReference type="Pfam" id="PF10277"/>
    </source>
</evidence>
<dbReference type="InterPro" id="IPR019402">
    <property type="entry name" value="CWH43_N"/>
</dbReference>
<dbReference type="CTD" id="284417"/>
<evidence type="ECO:0000256" key="2">
    <source>
        <dbReference type="ARBA" id="ARBA00004542"/>
    </source>
</evidence>
<keyword evidence="12" id="KW-0968">Cytoplasmic vesicle</keyword>
<comment type="function">
    <text evidence="13">Modulator of macroautophagy that causes accumulation of autophagosomes under basal conditions and enhances autophagic flux. Represses cell death and promotes long-term clonogenic survival of cells grown in the absence of glucose in a macroautophagy-independent manner. May have some role in extracellular matrix engulfment or growth factor receptor recycling, both of which can modulate cell survival.</text>
</comment>
<evidence type="ECO:0000256" key="15">
    <source>
        <dbReference type="SAM" id="Phobius"/>
    </source>
</evidence>
<evidence type="ECO:0000256" key="7">
    <source>
        <dbReference type="ARBA" id="ARBA00022753"/>
    </source>
</evidence>
<dbReference type="InterPro" id="IPR050911">
    <property type="entry name" value="DRAM/TMEM150_Autophagy_Mod"/>
</dbReference>
<keyword evidence="8 15" id="KW-1133">Transmembrane helix</keyword>
<evidence type="ECO:0000256" key="3">
    <source>
        <dbReference type="ARBA" id="ARBA00004651"/>
    </source>
</evidence>
<dbReference type="AlphaFoldDB" id="A0A2I4B3J7"/>
<dbReference type="PANTHER" id="PTHR21324:SF3">
    <property type="entry name" value="MODULATOR OF MACROAUTOPHAGY TMEM150B"/>
    <property type="match status" value="1"/>
</dbReference>
<protein>
    <submittedName>
        <fullName evidence="18">Modulator of macroautophagy TMEM150B</fullName>
    </submittedName>
</protein>
<dbReference type="Pfam" id="PF10277">
    <property type="entry name" value="Frag1"/>
    <property type="match status" value="1"/>
</dbReference>
<dbReference type="PANTHER" id="PTHR21324">
    <property type="entry name" value="FASTING-INDUCIBLE INTEGRAL MEMBRANE PROTEIN TM6P1-RELATED"/>
    <property type="match status" value="1"/>
</dbReference>
<gene>
    <name evidence="18" type="primary">tmem150b</name>
</gene>
<feature type="transmembrane region" description="Helical" evidence="15">
    <location>
        <begin position="31"/>
        <end position="54"/>
    </location>
</feature>
<evidence type="ECO:0000256" key="8">
    <source>
        <dbReference type="ARBA" id="ARBA00022989"/>
    </source>
</evidence>
<dbReference type="KEGG" id="alim:106516465"/>
<feature type="transmembrane region" description="Helical" evidence="15">
    <location>
        <begin position="114"/>
        <end position="131"/>
    </location>
</feature>
<comment type="similarity">
    <text evidence="4">Belongs to the DRAM/TMEM150 family.</text>
</comment>
<evidence type="ECO:0000256" key="12">
    <source>
        <dbReference type="ARBA" id="ARBA00023329"/>
    </source>
</evidence>
<feature type="region of interest" description="Disordered" evidence="14">
    <location>
        <begin position="216"/>
        <end position="248"/>
    </location>
</feature>
<keyword evidence="5" id="KW-1003">Cell membrane</keyword>
<keyword evidence="17" id="KW-1185">Reference proteome</keyword>
<evidence type="ECO:0000256" key="6">
    <source>
        <dbReference type="ARBA" id="ARBA00022692"/>
    </source>
</evidence>
<dbReference type="GO" id="GO:0010008">
    <property type="term" value="C:endosome membrane"/>
    <property type="evidence" value="ECO:0007669"/>
    <property type="project" value="UniProtKB-SubCell"/>
</dbReference>
<evidence type="ECO:0000256" key="13">
    <source>
        <dbReference type="ARBA" id="ARBA00045144"/>
    </source>
</evidence>
<evidence type="ECO:0000256" key="9">
    <source>
        <dbReference type="ARBA" id="ARBA00023006"/>
    </source>
</evidence>
<keyword evidence="11" id="KW-0325">Glycoprotein</keyword>
<evidence type="ECO:0000256" key="4">
    <source>
        <dbReference type="ARBA" id="ARBA00006565"/>
    </source>
</evidence>
<keyword evidence="6 15" id="KW-0812">Transmembrane</keyword>
<evidence type="ECO:0000256" key="14">
    <source>
        <dbReference type="SAM" id="MobiDB-lite"/>
    </source>
</evidence>
<dbReference type="GO" id="GO:0006914">
    <property type="term" value="P:autophagy"/>
    <property type="evidence" value="ECO:0007669"/>
    <property type="project" value="UniProtKB-KW"/>
</dbReference>
<keyword evidence="7" id="KW-0967">Endosome</keyword>
<dbReference type="InParanoid" id="A0A2I4B3J7"/>
<feature type="transmembrane region" description="Helical" evidence="15">
    <location>
        <begin position="143"/>
        <end position="165"/>
    </location>
</feature>
<name>A0A2I4B3J7_AUSLI</name>
<dbReference type="RefSeq" id="XP_013862296.1">
    <property type="nucleotide sequence ID" value="XM_014006842.1"/>
</dbReference>
<evidence type="ECO:0000313" key="17">
    <source>
        <dbReference type="Proteomes" id="UP000192220"/>
    </source>
</evidence>
<feature type="domain" description="CWH43-like N-terminal" evidence="16">
    <location>
        <begin position="33"/>
        <end position="196"/>
    </location>
</feature>
<evidence type="ECO:0000313" key="18">
    <source>
        <dbReference type="RefSeq" id="XP_013862296.1"/>
    </source>
</evidence>
<organism evidence="17 18">
    <name type="scientific">Austrofundulus limnaeus</name>
    <name type="common">Annual killifish</name>
    <dbReference type="NCBI Taxonomy" id="52670"/>
    <lineage>
        <taxon>Eukaryota</taxon>
        <taxon>Metazoa</taxon>
        <taxon>Chordata</taxon>
        <taxon>Craniata</taxon>
        <taxon>Vertebrata</taxon>
        <taxon>Euteleostomi</taxon>
        <taxon>Actinopterygii</taxon>
        <taxon>Neopterygii</taxon>
        <taxon>Teleostei</taxon>
        <taxon>Neoteleostei</taxon>
        <taxon>Acanthomorphata</taxon>
        <taxon>Ovalentaria</taxon>
        <taxon>Atherinomorphae</taxon>
        <taxon>Cyprinodontiformes</taxon>
        <taxon>Rivulidae</taxon>
        <taxon>Austrofundulus</taxon>
    </lineage>
</organism>
<dbReference type="STRING" id="52670.A0A2I4B3J7"/>
<dbReference type="GO" id="GO:0000421">
    <property type="term" value="C:autophagosome membrane"/>
    <property type="evidence" value="ECO:0007669"/>
    <property type="project" value="UniProtKB-SubCell"/>
</dbReference>
<dbReference type="OrthoDB" id="8437418at2759"/>
<sequence length="248" mass="27763">MIKVRRYLTNSWSVRELHLPLVIPQNTNRMWVFVLLPIITAILGIGGAFTVFAVSVANGSVNLTKGVPYISECAGYPPQSSIFTQLYNIVTVLIIVIMAVRYQQVADFGYRGRANVAGFWLGFLSAIGLSVTTNFQASVSFELHVVGACVAFTLVIHYFWIQMYLTYRAEPSVDRPWVGPVRFTLCILCSIFLLGRILSPGESHQQVYLSQNGRGALGSAEHGAEQENTWELRENKHFQRKEEEEEAG</sequence>
<dbReference type="GeneID" id="106516465"/>
<proteinExistence type="inferred from homology"/>
<keyword evidence="10 15" id="KW-0472">Membrane</keyword>
<keyword evidence="9" id="KW-0072">Autophagy</keyword>
<evidence type="ECO:0000256" key="1">
    <source>
        <dbReference type="ARBA" id="ARBA00004337"/>
    </source>
</evidence>